<feature type="region of interest" description="Disordered" evidence="1">
    <location>
        <begin position="1"/>
        <end position="113"/>
    </location>
</feature>
<evidence type="ECO:0008006" key="4">
    <source>
        <dbReference type="Google" id="ProtNLM"/>
    </source>
</evidence>
<feature type="compositionally biased region" description="Acidic residues" evidence="1">
    <location>
        <begin position="94"/>
        <end position="103"/>
    </location>
</feature>
<accession>A0ABP0AIE0</accession>
<feature type="compositionally biased region" description="Basic and acidic residues" evidence="1">
    <location>
        <begin position="17"/>
        <end position="27"/>
    </location>
</feature>
<dbReference type="PANTHER" id="PTHR42155:SF1">
    <property type="entry name" value="CATION CHANNEL SPERM-ASSOCIATED AUXILIARY SUBUNIT ZETA"/>
    <property type="match status" value="1"/>
</dbReference>
<organism evidence="2 3">
    <name type="scientific">Pipistrellus nathusii</name>
    <name type="common">Nathusius' pipistrelle</name>
    <dbReference type="NCBI Taxonomy" id="59473"/>
    <lineage>
        <taxon>Eukaryota</taxon>
        <taxon>Metazoa</taxon>
        <taxon>Chordata</taxon>
        <taxon>Craniata</taxon>
        <taxon>Vertebrata</taxon>
        <taxon>Euteleostomi</taxon>
        <taxon>Mammalia</taxon>
        <taxon>Eutheria</taxon>
        <taxon>Laurasiatheria</taxon>
        <taxon>Chiroptera</taxon>
        <taxon>Yangochiroptera</taxon>
        <taxon>Vespertilionidae</taxon>
        <taxon>Pipistrellus</taxon>
    </lineage>
</organism>
<evidence type="ECO:0000313" key="2">
    <source>
        <dbReference type="EMBL" id="CAK6449683.1"/>
    </source>
</evidence>
<dbReference type="PANTHER" id="PTHR42155">
    <property type="entry name" value="CATION CHANNEL SPERM-ASSOCIATED PROTEIN SUBUNIT ZETA"/>
    <property type="match status" value="1"/>
</dbReference>
<keyword evidence="3" id="KW-1185">Reference proteome</keyword>
<reference evidence="2" key="1">
    <citation type="submission" date="2023-12" db="EMBL/GenBank/DDBJ databases">
        <authorList>
            <person name="Brown T."/>
        </authorList>
    </citation>
    <scope>NUCLEOTIDE SEQUENCE</scope>
</reference>
<dbReference type="Proteomes" id="UP001314169">
    <property type="component" value="Chromosome 9"/>
</dbReference>
<feature type="compositionally biased region" description="Acidic residues" evidence="1">
    <location>
        <begin position="48"/>
        <end position="58"/>
    </location>
</feature>
<proteinExistence type="predicted"/>
<protein>
    <recommendedName>
        <fullName evidence="4">Catsper channel auxiliary subunit zeta</fullName>
    </recommendedName>
</protein>
<feature type="compositionally biased region" description="Polar residues" evidence="1">
    <location>
        <begin position="32"/>
        <end position="45"/>
    </location>
</feature>
<dbReference type="InterPro" id="IPR039019">
    <property type="entry name" value="CATSPERZ"/>
</dbReference>
<dbReference type="EMBL" id="OY882866">
    <property type="protein sequence ID" value="CAK6449683.1"/>
    <property type="molecule type" value="Genomic_DNA"/>
</dbReference>
<evidence type="ECO:0000313" key="3">
    <source>
        <dbReference type="Proteomes" id="UP001314169"/>
    </source>
</evidence>
<name>A0ABP0AIE0_PIPNA</name>
<sequence>MEEKPFKATAKSLSPHDSSKSGSKGDIRNLWTRATLSQPRLNIQLTDVYEDLDPEDSGEDWKAGQWYKQPSSDGGAREGWSQRNAEAGTRQEELDAYTSEELEQSPRSAQRGDVKGLEDLGSKMDFASSVSSVNIMKHTHHRAYWREQQSRMPLPLLELMENEALEILTKALRTYQSEIGRDHFLTKQLQRYIEGLRKRRNRRLHVSAH</sequence>
<gene>
    <name evidence="2" type="ORF">MPIPNATIZW_LOCUS17989</name>
</gene>
<evidence type="ECO:0000256" key="1">
    <source>
        <dbReference type="SAM" id="MobiDB-lite"/>
    </source>
</evidence>